<dbReference type="GeneID" id="117550465"/>
<feature type="compositionally biased region" description="Basic and acidic residues" evidence="1">
    <location>
        <begin position="424"/>
        <end position="434"/>
    </location>
</feature>
<dbReference type="Proteomes" id="UP000515161">
    <property type="component" value="Unplaced"/>
</dbReference>
<sequence length="489" mass="57341">MQQIQEYRMELREQDRRNQQKEEAEQIMERQLLEELERQRQAELTAQKARKKELIKTLEENNRQMKRELERAAAEKLEKVNRSLQRHLQRSVEEKEEHERELLSMKKQIATLMQRLRADPAQLERLQSMLSVKNGDIQDLRRKSLSERQRVLELERKLYSTERLLKQTQSDKIKLQIRRKKEKLPFDITAPSEETTLPKGPQVVSVGKYITKITNSDAEAANTAETEKLPVEELVRKGYDEDPVQRQLRLEKVRATPQHIEESRKHRAEWRPMEESKMAKAAGEQQFAREEEWSLRRQDGRLAGGSTGAGSAAEASEILAENQRLVQEQKEEQLWLQREEERKAEALRTVRKMAVHTRKNNKPRKPGGKESQLLIIAKTPEFVREVMGSSASAGSGEFHVYRHLRRRKKREKLKRKMRMAKIAEKVHQEREHVRPPNQQERMERKKGKLLFNVTAPPEEAKIPKTLYFLGRGAGLDPSPHRKGGEAFDL</sequence>
<feature type="compositionally biased region" description="Basic residues" evidence="1">
    <location>
        <begin position="351"/>
        <end position="366"/>
    </location>
</feature>
<dbReference type="KEGG" id="gacu:117550465"/>
<dbReference type="AlphaFoldDB" id="A0A6P8UQF9"/>
<gene>
    <name evidence="3" type="primary">LOC117550465</name>
</gene>
<evidence type="ECO:0000313" key="3">
    <source>
        <dbReference type="RefSeq" id="XP_034078791.1"/>
    </source>
</evidence>
<dbReference type="InterPro" id="IPR009548">
    <property type="entry name" value="Prkrip1"/>
</dbReference>
<dbReference type="GO" id="GO:0003725">
    <property type="term" value="F:double-stranded RNA binding"/>
    <property type="evidence" value="ECO:0007669"/>
    <property type="project" value="InterPro"/>
</dbReference>
<evidence type="ECO:0000313" key="2">
    <source>
        <dbReference type="Proteomes" id="UP000515161"/>
    </source>
</evidence>
<accession>A0A6P8UQF9</accession>
<feature type="compositionally biased region" description="Basic and acidic residues" evidence="1">
    <location>
        <begin position="7"/>
        <end position="24"/>
    </location>
</feature>
<evidence type="ECO:0000256" key="1">
    <source>
        <dbReference type="SAM" id="MobiDB-lite"/>
    </source>
</evidence>
<organism evidence="2 3">
    <name type="scientific">Gymnodraco acuticeps</name>
    <name type="common">Antarctic dragonfish</name>
    <dbReference type="NCBI Taxonomy" id="8218"/>
    <lineage>
        <taxon>Eukaryota</taxon>
        <taxon>Metazoa</taxon>
        <taxon>Chordata</taxon>
        <taxon>Craniata</taxon>
        <taxon>Vertebrata</taxon>
        <taxon>Euteleostomi</taxon>
        <taxon>Actinopterygii</taxon>
        <taxon>Neopterygii</taxon>
        <taxon>Teleostei</taxon>
        <taxon>Neoteleostei</taxon>
        <taxon>Acanthomorphata</taxon>
        <taxon>Eupercaria</taxon>
        <taxon>Perciformes</taxon>
        <taxon>Notothenioidei</taxon>
        <taxon>Bathydraconidae</taxon>
        <taxon>Gymnodraco</taxon>
    </lineage>
</organism>
<feature type="compositionally biased region" description="Basic and acidic residues" evidence="1">
    <location>
        <begin position="287"/>
        <end position="300"/>
    </location>
</feature>
<dbReference type="InParanoid" id="A0A6P8UQF9"/>
<proteinExistence type="predicted"/>
<feature type="compositionally biased region" description="Basic and acidic residues" evidence="1">
    <location>
        <begin position="256"/>
        <end position="278"/>
    </location>
</feature>
<feature type="region of interest" description="Disordered" evidence="1">
    <location>
        <begin position="351"/>
        <end position="370"/>
    </location>
</feature>
<dbReference type="OrthoDB" id="2121607at2759"/>
<feature type="region of interest" description="Disordered" evidence="1">
    <location>
        <begin position="424"/>
        <end position="445"/>
    </location>
</feature>
<dbReference type="Pfam" id="PF06658">
    <property type="entry name" value="DUF1168"/>
    <property type="match status" value="1"/>
</dbReference>
<name>A0A6P8UQF9_GYMAC</name>
<keyword evidence="2" id="KW-1185">Reference proteome</keyword>
<protein>
    <submittedName>
        <fullName evidence="3">Trichohyalin-like</fullName>
    </submittedName>
</protein>
<dbReference type="RefSeq" id="XP_034078791.1">
    <property type="nucleotide sequence ID" value="XM_034222900.1"/>
</dbReference>
<feature type="region of interest" description="Disordered" evidence="1">
    <location>
        <begin position="1"/>
        <end position="24"/>
    </location>
</feature>
<reference evidence="3" key="1">
    <citation type="submission" date="2025-08" db="UniProtKB">
        <authorList>
            <consortium name="RefSeq"/>
        </authorList>
    </citation>
    <scope>IDENTIFICATION</scope>
</reference>
<feature type="region of interest" description="Disordered" evidence="1">
    <location>
        <begin position="256"/>
        <end position="316"/>
    </location>
</feature>